<dbReference type="InterPro" id="IPR005532">
    <property type="entry name" value="SUMF_dom"/>
</dbReference>
<reference evidence="2" key="1">
    <citation type="submission" date="2018-05" db="EMBL/GenBank/DDBJ databases">
        <authorList>
            <person name="Lanie J.A."/>
            <person name="Ng W.-L."/>
            <person name="Kazmierczak K.M."/>
            <person name="Andrzejewski T.M."/>
            <person name="Davidsen T.M."/>
            <person name="Wayne K.J."/>
            <person name="Tettelin H."/>
            <person name="Glass J.I."/>
            <person name="Rusch D."/>
            <person name="Podicherti R."/>
            <person name="Tsui H.-C.T."/>
            <person name="Winkler M.E."/>
        </authorList>
    </citation>
    <scope>NUCLEOTIDE SEQUENCE</scope>
    <source>
        <strain evidence="2">KNB</strain>
    </source>
</reference>
<name>A0A2X0SIL3_9PROT</name>
<proteinExistence type="predicted"/>
<feature type="domain" description="Sulfatase-modifying factor enzyme-like" evidence="1">
    <location>
        <begin position="49"/>
        <end position="307"/>
    </location>
</feature>
<dbReference type="InterPro" id="IPR042095">
    <property type="entry name" value="SUMF_sf"/>
</dbReference>
<sequence>MSDDQKTIEELNPPMGIECWSVEQIQQAQKDAARAAGLEDTVFRDGENTPEMVVLPAGSYGMGELFDKHEVVFARPFAVGRYPVTVEEWKLFTERLRPKAEKLPGIGPGYLAGTGTVRGFHKTLLKAPGKATDLHHEVLSYIKETNSELPVTNVNWFDAQDYVRWLSTQTGHTYRLLSEAEWEYACRAGTVTDYFWGDEIGQNNCNCEGSGSEWSAKSASPVNSFSPNAFGLYDMLGNAWEWVEDVWHDDYDGAPNDGTAWKYGGNRQWRVIRGGCWDSDPRDARAPLRLWIEPSIRNYGIGFRVARAL</sequence>
<evidence type="ECO:0000259" key="1">
    <source>
        <dbReference type="Pfam" id="PF03781"/>
    </source>
</evidence>
<organism evidence="2">
    <name type="scientific">Candidatus Nitrotoga fabula</name>
    <dbReference type="NCBI Taxonomy" id="2182327"/>
    <lineage>
        <taxon>Bacteria</taxon>
        <taxon>Pseudomonadati</taxon>
        <taxon>Pseudomonadota</taxon>
        <taxon>Betaproteobacteria</taxon>
        <taxon>Nitrosomonadales</taxon>
        <taxon>Gallionellaceae</taxon>
        <taxon>Candidatus Nitrotoga</taxon>
    </lineage>
</organism>
<dbReference type="EMBL" id="LS423452">
    <property type="protein sequence ID" value="SPS04745.1"/>
    <property type="molecule type" value="Genomic_DNA"/>
</dbReference>
<dbReference type="AlphaFoldDB" id="A0A2X0SIL3"/>
<protein>
    <recommendedName>
        <fullName evidence="1">Sulfatase-modifying factor enzyme-like domain-containing protein</fullName>
    </recommendedName>
</protein>
<dbReference type="Pfam" id="PF03781">
    <property type="entry name" value="FGE-sulfatase"/>
    <property type="match status" value="1"/>
</dbReference>
<accession>A0A2X0SIL3</accession>
<dbReference type="InterPro" id="IPR016187">
    <property type="entry name" value="CTDL_fold"/>
</dbReference>
<evidence type="ECO:0000313" key="2">
    <source>
        <dbReference type="EMBL" id="SPS04745.1"/>
    </source>
</evidence>
<dbReference type="InterPro" id="IPR051043">
    <property type="entry name" value="Sulfatase_Mod_Factor_Kinase"/>
</dbReference>
<dbReference type="SUPFAM" id="SSF56436">
    <property type="entry name" value="C-type lectin-like"/>
    <property type="match status" value="1"/>
</dbReference>
<dbReference type="PANTHER" id="PTHR23150">
    <property type="entry name" value="SULFATASE MODIFYING FACTOR 1, 2"/>
    <property type="match status" value="1"/>
</dbReference>
<gene>
    <name evidence="2" type="ORF">NITFAB_0334</name>
</gene>
<dbReference type="PANTHER" id="PTHR23150:SF35">
    <property type="entry name" value="BLL6746 PROTEIN"/>
    <property type="match status" value="1"/>
</dbReference>
<dbReference type="GO" id="GO:0120147">
    <property type="term" value="F:formylglycine-generating oxidase activity"/>
    <property type="evidence" value="ECO:0007669"/>
    <property type="project" value="TreeGrafter"/>
</dbReference>
<dbReference type="Gene3D" id="3.90.1580.10">
    <property type="entry name" value="paralog of FGE (formylglycine-generating enzyme)"/>
    <property type="match status" value="1"/>
</dbReference>